<keyword evidence="3" id="KW-0378">Hydrolase</keyword>
<comment type="similarity">
    <text evidence="1">Belongs to the protein-tyrosine phosphatase family.</text>
</comment>
<organism evidence="3 4">
    <name type="scientific">Nonomuraea soli</name>
    <dbReference type="NCBI Taxonomy" id="1032476"/>
    <lineage>
        <taxon>Bacteria</taxon>
        <taxon>Bacillati</taxon>
        <taxon>Actinomycetota</taxon>
        <taxon>Actinomycetes</taxon>
        <taxon>Streptosporangiales</taxon>
        <taxon>Streptosporangiaceae</taxon>
        <taxon>Nonomuraea</taxon>
    </lineage>
</organism>
<dbReference type="InterPro" id="IPR026893">
    <property type="entry name" value="Tyr/Ser_Pase_IphP-type"/>
</dbReference>
<dbReference type="PROSITE" id="PS50056">
    <property type="entry name" value="TYR_PHOSPHATASE_2"/>
    <property type="match status" value="1"/>
</dbReference>
<dbReference type="Pfam" id="PF13350">
    <property type="entry name" value="Y_phosphatase3"/>
    <property type="match status" value="1"/>
</dbReference>
<dbReference type="PROSITE" id="PS00383">
    <property type="entry name" value="TYR_PHOSPHATASE_1"/>
    <property type="match status" value="1"/>
</dbReference>
<dbReference type="Proteomes" id="UP000530928">
    <property type="component" value="Unassembled WGS sequence"/>
</dbReference>
<feature type="domain" description="Tyrosine specific protein phosphatases" evidence="2">
    <location>
        <begin position="115"/>
        <end position="164"/>
    </location>
</feature>
<accession>A0A7W0CIM7</accession>
<dbReference type="RefSeq" id="WP_181610662.1">
    <property type="nucleotide sequence ID" value="NZ_BAABAM010000002.1"/>
</dbReference>
<dbReference type="EC" id="3.1.3.48" evidence="3"/>
<comment type="caution">
    <text evidence="3">The sequence shown here is derived from an EMBL/GenBank/DDBJ whole genome shotgun (WGS) entry which is preliminary data.</text>
</comment>
<protein>
    <submittedName>
        <fullName evidence="3">Protein-tyrosine phosphatase</fullName>
        <ecNumber evidence="3">3.1.3.48</ecNumber>
    </submittedName>
</protein>
<evidence type="ECO:0000313" key="4">
    <source>
        <dbReference type="Proteomes" id="UP000530928"/>
    </source>
</evidence>
<name>A0A7W0CIM7_9ACTN</name>
<dbReference type="EMBL" id="JACDUR010000003">
    <property type="protein sequence ID" value="MBA2891912.1"/>
    <property type="molecule type" value="Genomic_DNA"/>
</dbReference>
<dbReference type="SUPFAM" id="SSF52799">
    <property type="entry name" value="(Phosphotyrosine protein) phosphatases II"/>
    <property type="match status" value="1"/>
</dbReference>
<sequence length="241" mass="26619">MIRHLSFANLRNFRDAGGYAAYDGRTIKWQRLYRADNLGFLTGADLEAFHALKIRTVIDLRHDFEVDKSGRAPETEGLRYLNLPIEGRRWNAHERYEPGSSIARFFSDRYLECTEDRADNIRLALEAIADDGPVVVHCAAGKDRTGIVTALALSLAGVSDEDIIADYALTGLATEHFIADHLARTPYVTMWPGFGQAPADAMRFFLAALAERHGSVAGYCTEVAGLSADAVEKLRISLTEG</sequence>
<dbReference type="InterPro" id="IPR000387">
    <property type="entry name" value="Tyr_Pase_dom"/>
</dbReference>
<dbReference type="InterPro" id="IPR029021">
    <property type="entry name" value="Prot-tyrosine_phosphatase-like"/>
</dbReference>
<dbReference type="PANTHER" id="PTHR31126:SF1">
    <property type="entry name" value="TYROSINE SPECIFIC PROTEIN PHOSPHATASES DOMAIN-CONTAINING PROTEIN"/>
    <property type="match status" value="1"/>
</dbReference>
<dbReference type="Gene3D" id="3.90.190.10">
    <property type="entry name" value="Protein tyrosine phosphatase superfamily"/>
    <property type="match status" value="1"/>
</dbReference>
<evidence type="ECO:0000313" key="3">
    <source>
        <dbReference type="EMBL" id="MBA2891912.1"/>
    </source>
</evidence>
<evidence type="ECO:0000256" key="1">
    <source>
        <dbReference type="ARBA" id="ARBA00009580"/>
    </source>
</evidence>
<keyword evidence="4" id="KW-1185">Reference proteome</keyword>
<dbReference type="AlphaFoldDB" id="A0A7W0CIM7"/>
<evidence type="ECO:0000259" key="2">
    <source>
        <dbReference type="PROSITE" id="PS50056"/>
    </source>
</evidence>
<gene>
    <name evidence="3" type="ORF">HNR30_003253</name>
</gene>
<dbReference type="GO" id="GO:0004725">
    <property type="term" value="F:protein tyrosine phosphatase activity"/>
    <property type="evidence" value="ECO:0007669"/>
    <property type="project" value="UniProtKB-EC"/>
</dbReference>
<dbReference type="PANTHER" id="PTHR31126">
    <property type="entry name" value="TYROSINE-PROTEIN PHOSPHATASE"/>
    <property type="match status" value="1"/>
</dbReference>
<proteinExistence type="inferred from homology"/>
<dbReference type="InterPro" id="IPR016130">
    <property type="entry name" value="Tyr_Pase_AS"/>
</dbReference>
<reference evidence="3 4" key="1">
    <citation type="submission" date="2020-07" db="EMBL/GenBank/DDBJ databases">
        <title>Genomic Encyclopedia of Type Strains, Phase IV (KMG-IV): sequencing the most valuable type-strain genomes for metagenomic binning, comparative biology and taxonomic classification.</title>
        <authorList>
            <person name="Goeker M."/>
        </authorList>
    </citation>
    <scope>NUCLEOTIDE SEQUENCE [LARGE SCALE GENOMIC DNA]</scope>
    <source>
        <strain evidence="3 4">DSM 45533</strain>
    </source>
</reference>